<feature type="compositionally biased region" description="Acidic residues" evidence="1">
    <location>
        <begin position="1"/>
        <end position="12"/>
    </location>
</feature>
<comment type="caution">
    <text evidence="3">The sequence shown here is derived from an EMBL/GenBank/DDBJ whole genome shotgun (WGS) entry which is preliminary data.</text>
</comment>
<dbReference type="InterPro" id="IPR001878">
    <property type="entry name" value="Znf_CCHC"/>
</dbReference>
<accession>A0A1Y2CTU2</accession>
<feature type="domain" description="CCHC-type" evidence="2">
    <location>
        <begin position="69"/>
        <end position="85"/>
    </location>
</feature>
<dbReference type="Proteomes" id="UP000193642">
    <property type="component" value="Unassembled WGS sequence"/>
</dbReference>
<protein>
    <recommendedName>
        <fullName evidence="2">CCHC-type domain-containing protein</fullName>
    </recommendedName>
</protein>
<feature type="domain" description="CCHC-type" evidence="2">
    <location>
        <begin position="237"/>
        <end position="253"/>
    </location>
</feature>
<gene>
    <name evidence="3" type="ORF">BCR33DRAFT_762763</name>
</gene>
<dbReference type="SMART" id="SM00343">
    <property type="entry name" value="ZnF_C2HC"/>
    <property type="match status" value="4"/>
</dbReference>
<dbReference type="EMBL" id="MCGO01000007">
    <property type="protein sequence ID" value="ORY50443.1"/>
    <property type="molecule type" value="Genomic_DNA"/>
</dbReference>
<evidence type="ECO:0000313" key="4">
    <source>
        <dbReference type="Proteomes" id="UP000193642"/>
    </source>
</evidence>
<evidence type="ECO:0000256" key="1">
    <source>
        <dbReference type="SAM" id="MobiDB-lite"/>
    </source>
</evidence>
<feature type="domain" description="CCHC-type" evidence="2">
    <location>
        <begin position="188"/>
        <end position="204"/>
    </location>
</feature>
<feature type="region of interest" description="Disordered" evidence="1">
    <location>
        <begin position="137"/>
        <end position="159"/>
    </location>
</feature>
<dbReference type="AlphaFoldDB" id="A0A1Y2CTU2"/>
<keyword evidence="4" id="KW-1185">Reference proteome</keyword>
<dbReference type="GO" id="GO:0008270">
    <property type="term" value="F:zinc ion binding"/>
    <property type="evidence" value="ECO:0007669"/>
    <property type="project" value="InterPro"/>
</dbReference>
<name>A0A1Y2CTU2_9FUNG</name>
<feature type="region of interest" description="Disordered" evidence="1">
    <location>
        <begin position="1"/>
        <end position="24"/>
    </location>
</feature>
<evidence type="ECO:0000313" key="3">
    <source>
        <dbReference type="EMBL" id="ORY50443.1"/>
    </source>
</evidence>
<reference evidence="3 4" key="1">
    <citation type="submission" date="2016-07" db="EMBL/GenBank/DDBJ databases">
        <title>Pervasive Adenine N6-methylation of Active Genes in Fungi.</title>
        <authorList>
            <consortium name="DOE Joint Genome Institute"/>
            <person name="Mondo S.J."/>
            <person name="Dannebaum R.O."/>
            <person name="Kuo R.C."/>
            <person name="Labutti K."/>
            <person name="Haridas S."/>
            <person name="Kuo A."/>
            <person name="Salamov A."/>
            <person name="Ahrendt S.R."/>
            <person name="Lipzen A."/>
            <person name="Sullivan W."/>
            <person name="Andreopoulos W.B."/>
            <person name="Clum A."/>
            <person name="Lindquist E."/>
            <person name="Daum C."/>
            <person name="Ramamoorthy G.K."/>
            <person name="Gryganskyi A."/>
            <person name="Culley D."/>
            <person name="Magnuson J.K."/>
            <person name="James T.Y."/>
            <person name="O'Malley M.A."/>
            <person name="Stajich J.E."/>
            <person name="Spatafora J.W."/>
            <person name="Visel A."/>
            <person name="Grigoriev I.V."/>
        </authorList>
    </citation>
    <scope>NUCLEOTIDE SEQUENCE [LARGE SCALE GENOMIC DNA]</scope>
    <source>
        <strain evidence="3 4">JEL800</strain>
    </source>
</reference>
<proteinExistence type="predicted"/>
<evidence type="ECO:0000259" key="2">
    <source>
        <dbReference type="SMART" id="SM00343"/>
    </source>
</evidence>
<feature type="domain" description="CCHC-type" evidence="2">
    <location>
        <begin position="117"/>
        <end position="133"/>
    </location>
</feature>
<dbReference type="GO" id="GO:0003676">
    <property type="term" value="F:nucleic acid binding"/>
    <property type="evidence" value="ECO:0007669"/>
    <property type="project" value="InterPro"/>
</dbReference>
<sequence length="260" mass="30191">MEMDSEEEEEREVEVSPIRMTRKQKQKKLQELLKEKRRIKTVLKHPKRICWPFNFGKEDCEHDICFRHICAMCHTDDHSLKKCSKRGVAFKKRNGGRVCTNWNAGYNCRKDCEYVHCCFRCDSTAHGSHICKVRLGSKSGSDDEDSESSTRKSREKRVGRKNKRNPLIICRNFNCLKKCKSPNCSRHICLGCHSRSHGLRNCQSSTAWSLTGRERFCIDWNCGLPCKNPINCGLRHECLRCGSTDHKSYFCSDTESEESE</sequence>
<organism evidence="3 4">
    <name type="scientific">Rhizoclosmatium globosum</name>
    <dbReference type="NCBI Taxonomy" id="329046"/>
    <lineage>
        <taxon>Eukaryota</taxon>
        <taxon>Fungi</taxon>
        <taxon>Fungi incertae sedis</taxon>
        <taxon>Chytridiomycota</taxon>
        <taxon>Chytridiomycota incertae sedis</taxon>
        <taxon>Chytridiomycetes</taxon>
        <taxon>Chytridiales</taxon>
        <taxon>Chytriomycetaceae</taxon>
        <taxon>Rhizoclosmatium</taxon>
    </lineage>
</organism>